<evidence type="ECO:0000256" key="6">
    <source>
        <dbReference type="ARBA" id="ARBA00023136"/>
    </source>
</evidence>
<keyword evidence="4 7" id="KW-0812">Transmembrane</keyword>
<dbReference type="InterPro" id="IPR010656">
    <property type="entry name" value="DctM"/>
</dbReference>
<organism evidence="9 10">
    <name type="scientific">Lentisphaera profundi</name>
    <dbReference type="NCBI Taxonomy" id="1658616"/>
    <lineage>
        <taxon>Bacteria</taxon>
        <taxon>Pseudomonadati</taxon>
        <taxon>Lentisphaerota</taxon>
        <taxon>Lentisphaeria</taxon>
        <taxon>Lentisphaerales</taxon>
        <taxon>Lentisphaeraceae</taxon>
        <taxon>Lentisphaera</taxon>
    </lineage>
</organism>
<feature type="transmembrane region" description="Helical" evidence="7">
    <location>
        <begin position="111"/>
        <end position="141"/>
    </location>
</feature>
<feature type="transmembrane region" description="Helical" evidence="7">
    <location>
        <begin position="188"/>
        <end position="209"/>
    </location>
</feature>
<evidence type="ECO:0000256" key="5">
    <source>
        <dbReference type="ARBA" id="ARBA00022989"/>
    </source>
</evidence>
<accession>A0ABY7VX87</accession>
<dbReference type="EMBL" id="CP117812">
    <property type="protein sequence ID" value="WDE98855.1"/>
    <property type="molecule type" value="Genomic_DNA"/>
</dbReference>
<dbReference type="NCBIfam" id="TIGR00786">
    <property type="entry name" value="dctM"/>
    <property type="match status" value="1"/>
</dbReference>
<dbReference type="Pfam" id="PF06808">
    <property type="entry name" value="DctM"/>
    <property type="match status" value="1"/>
</dbReference>
<evidence type="ECO:0000256" key="1">
    <source>
        <dbReference type="ARBA" id="ARBA00004429"/>
    </source>
</evidence>
<keyword evidence="5 7" id="KW-1133">Transmembrane helix</keyword>
<dbReference type="PIRSF" id="PIRSF006066">
    <property type="entry name" value="HI0050"/>
    <property type="match status" value="1"/>
</dbReference>
<feature type="transmembrane region" description="Helical" evidence="7">
    <location>
        <begin position="66"/>
        <end position="87"/>
    </location>
</feature>
<protein>
    <submittedName>
        <fullName evidence="9">TRAP transporter large permease subunit</fullName>
    </submittedName>
</protein>
<feature type="transmembrane region" description="Helical" evidence="7">
    <location>
        <begin position="321"/>
        <end position="345"/>
    </location>
</feature>
<evidence type="ECO:0000256" key="2">
    <source>
        <dbReference type="ARBA" id="ARBA00022475"/>
    </source>
</evidence>
<sequence>MYPEELMLFAMFGILLLFIFLGVRIAFAIAGTGMLTTALCVLCNKFFETNFFADFNNLGLLVNRTYSLMSSSLLVALPMFIFMGIMLEKSGIAENLMESFQKIFSSVRGGLALAVTLIGLLLAASTGIIGASVVLLAVMSIPTMLNNGYSKELACGTVCSAGCLGILIPPSIMLILLADQMGISVGDLFHAAVIPGLLLTGSYLVYIFFKAQKVDKSQVKALEKGDLSQLFFAIIPPMALMLLVLGSIFFGIATPTEASGLGAFGAFVLALISKKLNFKKLRSSVLETGKTTSFIMAILIGASCFSLTLKELEGDDIIRQNIMALPFGSTGIIIAILALVFLLGFFLDWIEITLVIIPIVAPIISAMALDMPGHGLEQAELIWFAILVAVTLQTSFLTPPVGFALFYLKGVTPPEIELKHIYKGVLPFIILQVLVLILIFLFPSLVLWLPSLAA</sequence>
<keyword evidence="2" id="KW-1003">Cell membrane</keyword>
<reference evidence="9 10" key="1">
    <citation type="submission" date="2023-02" db="EMBL/GenBank/DDBJ databases">
        <title>Genome sequence of Lentisphaera profundi SAORIC-696.</title>
        <authorList>
            <person name="Kim e."/>
            <person name="Cho J.-C."/>
            <person name="Choi A."/>
            <person name="Kang I."/>
        </authorList>
    </citation>
    <scope>NUCLEOTIDE SEQUENCE [LARGE SCALE GENOMIC DNA]</scope>
    <source>
        <strain evidence="9 10">SAORIC-696</strain>
    </source>
</reference>
<evidence type="ECO:0000256" key="3">
    <source>
        <dbReference type="ARBA" id="ARBA00022519"/>
    </source>
</evidence>
<feature type="domain" description="TRAP C4-dicarboxylate transport system permease DctM subunit" evidence="8">
    <location>
        <begin position="12"/>
        <end position="444"/>
    </location>
</feature>
<name>A0ABY7VX87_9BACT</name>
<gene>
    <name evidence="9" type="ORF">PQO03_13525</name>
</gene>
<proteinExistence type="predicted"/>
<dbReference type="PANTHER" id="PTHR33362:SF7">
    <property type="entry name" value="SLL1103 PROTEIN"/>
    <property type="match status" value="1"/>
</dbReference>
<comment type="subcellular location">
    <subcellularLocation>
        <location evidence="1">Cell inner membrane</location>
        <topology evidence="1">Multi-pass membrane protein</topology>
    </subcellularLocation>
</comment>
<keyword evidence="10" id="KW-1185">Reference proteome</keyword>
<feature type="transmembrane region" description="Helical" evidence="7">
    <location>
        <begin position="428"/>
        <end position="449"/>
    </location>
</feature>
<evidence type="ECO:0000256" key="4">
    <source>
        <dbReference type="ARBA" id="ARBA00022692"/>
    </source>
</evidence>
<dbReference type="InterPro" id="IPR004681">
    <property type="entry name" value="TRAP_DctM"/>
</dbReference>
<evidence type="ECO:0000256" key="7">
    <source>
        <dbReference type="SAM" id="Phobius"/>
    </source>
</evidence>
<feature type="transmembrane region" description="Helical" evidence="7">
    <location>
        <begin position="381"/>
        <end position="408"/>
    </location>
</feature>
<evidence type="ECO:0000313" key="9">
    <source>
        <dbReference type="EMBL" id="WDE98855.1"/>
    </source>
</evidence>
<dbReference type="Proteomes" id="UP001214250">
    <property type="component" value="Chromosome 2"/>
</dbReference>
<dbReference type="PANTHER" id="PTHR33362">
    <property type="entry name" value="SIALIC ACID TRAP TRANSPORTER PERMEASE PROTEIN SIAT-RELATED"/>
    <property type="match status" value="1"/>
</dbReference>
<keyword evidence="6 7" id="KW-0472">Membrane</keyword>
<feature type="transmembrane region" description="Helical" evidence="7">
    <location>
        <begin position="153"/>
        <end position="176"/>
    </location>
</feature>
<evidence type="ECO:0000313" key="10">
    <source>
        <dbReference type="Proteomes" id="UP001214250"/>
    </source>
</evidence>
<feature type="transmembrane region" description="Helical" evidence="7">
    <location>
        <begin position="352"/>
        <end position="369"/>
    </location>
</feature>
<dbReference type="RefSeq" id="WP_274153724.1">
    <property type="nucleotide sequence ID" value="NZ_CP117812.1"/>
</dbReference>
<feature type="transmembrane region" description="Helical" evidence="7">
    <location>
        <begin position="230"/>
        <end position="252"/>
    </location>
</feature>
<keyword evidence="3" id="KW-0997">Cell inner membrane</keyword>
<feature type="transmembrane region" description="Helical" evidence="7">
    <location>
        <begin position="6"/>
        <end position="27"/>
    </location>
</feature>
<feature type="transmembrane region" description="Helical" evidence="7">
    <location>
        <begin position="258"/>
        <end position="276"/>
    </location>
</feature>
<evidence type="ECO:0000259" key="8">
    <source>
        <dbReference type="Pfam" id="PF06808"/>
    </source>
</evidence>